<protein>
    <submittedName>
        <fullName evidence="1">Uncharacterized protein</fullName>
    </submittedName>
</protein>
<gene>
    <name evidence="1" type="ORF">LCGC14_1103840</name>
</gene>
<reference evidence="1" key="1">
    <citation type="journal article" date="2015" name="Nature">
        <title>Complex archaea that bridge the gap between prokaryotes and eukaryotes.</title>
        <authorList>
            <person name="Spang A."/>
            <person name="Saw J.H."/>
            <person name="Jorgensen S.L."/>
            <person name="Zaremba-Niedzwiedzka K."/>
            <person name="Martijn J."/>
            <person name="Lind A.E."/>
            <person name="van Eijk R."/>
            <person name="Schleper C."/>
            <person name="Guy L."/>
            <person name="Ettema T.J."/>
        </authorList>
    </citation>
    <scope>NUCLEOTIDE SEQUENCE</scope>
</reference>
<accession>A0A0F9PRX3</accession>
<evidence type="ECO:0000313" key="1">
    <source>
        <dbReference type="EMBL" id="KKN03811.1"/>
    </source>
</evidence>
<comment type="caution">
    <text evidence="1">The sequence shown here is derived from an EMBL/GenBank/DDBJ whole genome shotgun (WGS) entry which is preliminary data.</text>
</comment>
<proteinExistence type="predicted"/>
<organism evidence="1">
    <name type="scientific">marine sediment metagenome</name>
    <dbReference type="NCBI Taxonomy" id="412755"/>
    <lineage>
        <taxon>unclassified sequences</taxon>
        <taxon>metagenomes</taxon>
        <taxon>ecological metagenomes</taxon>
    </lineage>
</organism>
<sequence length="89" mass="10129">MICQPCKVDDHGNCTPAIGAVSLGMQDECLCWRYGEVHFVPAKVEPQPKGEYAGWTADEINEHRRSTGEDEFDWQESRRGLSIELEMED</sequence>
<dbReference type="EMBL" id="LAZR01004993">
    <property type="protein sequence ID" value="KKN03811.1"/>
    <property type="molecule type" value="Genomic_DNA"/>
</dbReference>
<dbReference type="AlphaFoldDB" id="A0A0F9PRX3"/>
<name>A0A0F9PRX3_9ZZZZ</name>